<dbReference type="EMBL" id="JARGDH010000004">
    <property type="protein sequence ID" value="KAL0271851.1"/>
    <property type="molecule type" value="Genomic_DNA"/>
</dbReference>
<evidence type="ECO:0000256" key="4">
    <source>
        <dbReference type="SAM" id="MobiDB-lite"/>
    </source>
</evidence>
<gene>
    <name evidence="7" type="ORF">PYX00_008816</name>
</gene>
<dbReference type="PANTHER" id="PTHR31139:SF4">
    <property type="entry name" value="ECTOPIC P GRANULES PROTEIN 5 HOMOLOG"/>
    <property type="match status" value="1"/>
</dbReference>
<evidence type="ECO:0000256" key="2">
    <source>
        <dbReference type="ARBA" id="ARBA00023006"/>
    </source>
</evidence>
<dbReference type="Pfam" id="PF26103">
    <property type="entry name" value="TPR_Epg5"/>
    <property type="match status" value="1"/>
</dbReference>
<accession>A0AAW2HQF8</accession>
<dbReference type="GO" id="GO:0005737">
    <property type="term" value="C:cytoplasm"/>
    <property type="evidence" value="ECO:0007669"/>
    <property type="project" value="TreeGrafter"/>
</dbReference>
<dbReference type="InterPro" id="IPR051436">
    <property type="entry name" value="Autophagy-related_EPG5"/>
</dbReference>
<evidence type="ECO:0000256" key="3">
    <source>
        <dbReference type="SAM" id="Coils"/>
    </source>
</evidence>
<evidence type="ECO:0000256" key="1">
    <source>
        <dbReference type="ARBA" id="ARBA00010948"/>
    </source>
</evidence>
<feature type="domain" description="Epg5-like central TPR repeats" evidence="5">
    <location>
        <begin position="1639"/>
        <end position="2038"/>
    </location>
</feature>
<feature type="region of interest" description="Disordered" evidence="4">
    <location>
        <begin position="1"/>
        <end position="44"/>
    </location>
</feature>
<protein>
    <recommendedName>
        <fullName evidence="8">Ectopic P granules protein 5 homolog</fullName>
    </recommendedName>
</protein>
<dbReference type="Pfam" id="PF26573">
    <property type="entry name" value="TPR_Epg5_2"/>
    <property type="match status" value="1"/>
</dbReference>
<dbReference type="InterPro" id="IPR059030">
    <property type="entry name" value="TPR_Epg5_mid"/>
</dbReference>
<evidence type="ECO:0000259" key="6">
    <source>
        <dbReference type="Pfam" id="PF26573"/>
    </source>
</evidence>
<feature type="compositionally biased region" description="Basic and acidic residues" evidence="4">
    <location>
        <begin position="20"/>
        <end position="44"/>
    </location>
</feature>
<evidence type="ECO:0008006" key="8">
    <source>
        <dbReference type="Google" id="ProtNLM"/>
    </source>
</evidence>
<dbReference type="PANTHER" id="PTHR31139">
    <property type="entry name" value="ECTOPIC P GRANULES PROTEIN 5 HOMOLOG"/>
    <property type="match status" value="1"/>
</dbReference>
<dbReference type="GO" id="GO:0097352">
    <property type="term" value="P:autophagosome maturation"/>
    <property type="evidence" value="ECO:0007669"/>
    <property type="project" value="TreeGrafter"/>
</dbReference>
<feature type="coiled-coil region" evidence="3">
    <location>
        <begin position="267"/>
        <end position="294"/>
    </location>
</feature>
<sequence>MLCPEKSKGPRKNKRKEHAMHRTDIKHIDSEKSKTISDKKDEEDKVSLDNGCEVPVYISVISDNGGCDQNVDLSQSAEKYEGPESLHSVVDRVIDASRVDSLTVNSDNIFSAEVLKVENYSSEVQACPNVIEHECSEIIGDNSKLSDHNILLNEVKTSTGNTIEPSAPVSDFVTPMHVKETEETNLNSLHTSHEKETEINLEQRNIIKFKTELSKETLAPLSEEELSHFYHNSELSQAKIFVDEFIKTEVNNEAKIMHPFYILLSNYLKAKNNLQLSKHKIRELDEKIEKYIGEMWTVWNDIEVSEIGKCADGNAVSVKKNFTVAKFNHEIFEDFRIALLEIRSALFENYKLDSFNCIYYKLKINHYIESILRSCAEFTNLSDTSPISLVQTSSDSYFHNCLSKLRISIGILFLFQRKQRIDMSSSFLEETREWLTDLVSVLIRTGNWKDHLLVLSHILRCPGSVGNWASPFIQFPRSATFSDPFSDPVINHMMTVMSILLQPIDGREDFMNEWKMMSSNEDNCWVMVDSDDEDDESLYLSSPIKENDMVLFLNQIPLKHLFESILGLKNGKLNPEIVTADHLMKVFSFSLDFIRILHTGLQVYSKQRYKQFAKRLGRLIRHIIEYATYELDIFRSKLNQKADNFDRLHILYDNFFLRAAESIYSSRIHGTWQFLAVIPFHRPSRNVILKLYSILQLNDNHTGCNSEINLNDFEEKFQALPESEQFYLLSTFTNMALARDLTELDFIKAVVHQLLHIGFLSSATMDQCYKNVKSLLYNLCDRHSFLMSDILRVQNEYFILQGKCDQSLSVHLWKELPLKNWKPTSTDIEVLSNWLLQPLQSVRNELGRVILTSLNYGFEEELFLPFDTHRTIAFSIMRANVKLSQVQEVSVIRNVSSFVGLQEPEQTFQSWSWNVLLKLHLHLLDQSDFSVKNSLQNLNENLQNIPELTTVRELHGLTEEKNPIACFIALMTTSVGHSVPVIFNEGFLLIEILIRARKYEAAIACMEHMTLMFFECRESLFKCQAFTSVLSQLIKADCSYLNLTKNLKAFETPGPVLLCLENMIQNQINSCEKFRINRAVLIELWIKSLTRLPLWTQESGVIYLLDSLCKITFFNREISCLVRDLFSNLLTDIPSPTESRSSLSSLVNWMNNKTLLPTLLPKAYNGNVPWFFIKAIEIEQGIHETNNYLWIELLKELFMMGDKKTNVDNCLKKACNNLQIQNRTSEVLIIYRLCYQILETNVNHPVIILLWQMFFLLYFQRVPGVVDNGSIGEKFFHGMVNQNLLKKLKQRLQETFDCFNELCSQSDECERREYFLKCAKLFKVFQLWLDETKLHKPNLSVHLLPPHFEPGLFGTIINQDRTPWIQYVDYEQVQSQTKKSVLAWQELKRRRTKNELPKSPSDQNKSMIDRIEEGLTRYECPLPAPPIDIQKYYTSSATGILLSTDSVGSYLQPSFRSILDYADFYTREVGEYVGLCCDMQELVQALYTVKNSSITVRTKCNGYEKVINGVKVSFNCSGPAVITLAFEESEMDKKNHQLFNQCLRNFNRYLQSTLTPPQQNLLFSVVKIEKVIEDLKAEYLIMRSKIGDEKLMLNLRETGTRLFYEFIHSWCEAVSFTPSIERIFENSVNILGQTFMADNAAECGSLLNVINEHPKLIGKIDAYFTPNTCSTQEFIELYAKVKRFSPDIRVKLLSRFRLTEWIKEKRPRFSERSLLISEIGAGLKCFGSNSEEHSELIQLFNSHLQELLMYDFPEHYGEILNLLLEGSESQVLPVSTWFMFINSLVPEGIHFVQGKVDGTVFEPGQNVKKLKVFFTQYATLQKFLSLTDIRETILHLANVFKMDRLKHGLYGLYPKYHHYVEAILIFSGMLSHAYVAETLKLDLGSLSMRIAEQMWPLLRDLYSPWLVPYWSNHEKAQTAKWIQELTDDKCVLLPWLNADNALASYCCCIFIDSIRFILDTLPGTNSLLNHVWFFYVTNYAHMQVKDHVLRVIHKNLLQLPWCTFFPNLQDIEFMVRVVEHFIPMSHSLLGNIFVEVRWTDVVQYYSNQCEVEILGKLHIYLLHLLVKLPCEPSLKQNNEIIVLLTQAKHYSWHLVDSNNYDSVLNWFVMSSDPRIVLMDEQSEYYKLDYLVLQDSAYLRRFFRNIKGIPSDNCH</sequence>
<evidence type="ECO:0000259" key="5">
    <source>
        <dbReference type="Pfam" id="PF26103"/>
    </source>
</evidence>
<reference evidence="7" key="1">
    <citation type="journal article" date="2024" name="Gigascience">
        <title>Chromosome-level genome of the poultry shaft louse Menopon gallinae provides insight into the host-switching and adaptive evolution of parasitic lice.</title>
        <authorList>
            <person name="Xu Y."/>
            <person name="Ma L."/>
            <person name="Liu S."/>
            <person name="Liang Y."/>
            <person name="Liu Q."/>
            <person name="He Z."/>
            <person name="Tian L."/>
            <person name="Duan Y."/>
            <person name="Cai W."/>
            <person name="Li H."/>
            <person name="Song F."/>
        </authorList>
    </citation>
    <scope>NUCLEOTIDE SEQUENCE</scope>
    <source>
        <strain evidence="7">Cailab_2023a</strain>
    </source>
</reference>
<evidence type="ECO:0000313" key="7">
    <source>
        <dbReference type="EMBL" id="KAL0271851.1"/>
    </source>
</evidence>
<name>A0AAW2HQF8_9NEOP</name>
<comment type="similarity">
    <text evidence="1">Belongs to the EPG5 family.</text>
</comment>
<keyword evidence="3" id="KW-0175">Coiled coil</keyword>
<feature type="domain" description="Epg5-like TPR" evidence="6">
    <location>
        <begin position="1184"/>
        <end position="1369"/>
    </location>
</feature>
<organism evidence="7">
    <name type="scientific">Menopon gallinae</name>
    <name type="common">poultry shaft louse</name>
    <dbReference type="NCBI Taxonomy" id="328185"/>
    <lineage>
        <taxon>Eukaryota</taxon>
        <taxon>Metazoa</taxon>
        <taxon>Ecdysozoa</taxon>
        <taxon>Arthropoda</taxon>
        <taxon>Hexapoda</taxon>
        <taxon>Insecta</taxon>
        <taxon>Pterygota</taxon>
        <taxon>Neoptera</taxon>
        <taxon>Paraneoptera</taxon>
        <taxon>Psocodea</taxon>
        <taxon>Troctomorpha</taxon>
        <taxon>Phthiraptera</taxon>
        <taxon>Amblycera</taxon>
        <taxon>Menoponidae</taxon>
        <taxon>Menopon</taxon>
    </lineage>
</organism>
<keyword evidence="2" id="KW-0072">Autophagy</keyword>
<feature type="compositionally biased region" description="Basic residues" evidence="4">
    <location>
        <begin position="9"/>
        <end position="19"/>
    </location>
</feature>
<proteinExistence type="inferred from homology"/>
<dbReference type="InterPro" id="IPR058750">
    <property type="entry name" value="TPR_Epg5"/>
</dbReference>
<comment type="caution">
    <text evidence="7">The sequence shown here is derived from an EMBL/GenBank/DDBJ whole genome shotgun (WGS) entry which is preliminary data.</text>
</comment>